<dbReference type="InterPro" id="IPR004472">
    <property type="entry name" value="DTB_synth_BioD"/>
</dbReference>
<evidence type="ECO:0000313" key="4">
    <source>
        <dbReference type="Proteomes" id="UP000256379"/>
    </source>
</evidence>
<comment type="pathway">
    <text evidence="2">Cofactor biosynthesis; biotin biosynthesis; biotin from 7,8-diaminononanoate: step 1/2.</text>
</comment>
<protein>
    <recommendedName>
        <fullName evidence="2">ATP-dependent dethiobiotin synthetase BioD</fullName>
        <ecNumber evidence="2">6.3.3.3</ecNumber>
    </recommendedName>
    <alternativeName>
        <fullName evidence="2">DTB synthetase</fullName>
        <shortName evidence="2">DTBS</shortName>
    </alternativeName>
    <alternativeName>
        <fullName evidence="2">Dethiobiotin synthase</fullName>
    </alternativeName>
</protein>
<comment type="caution">
    <text evidence="3">The sequence shown here is derived from an EMBL/GenBank/DDBJ whole genome shotgun (WGS) entry which is preliminary data.</text>
</comment>
<feature type="binding site" evidence="2">
    <location>
        <begin position="153"/>
        <end position="154"/>
    </location>
    <ligand>
        <name>ATP</name>
        <dbReference type="ChEBI" id="CHEBI:30616"/>
    </ligand>
</feature>
<feature type="binding site" evidence="2">
    <location>
        <position position="15"/>
    </location>
    <ligand>
        <name>Mg(2+)</name>
        <dbReference type="ChEBI" id="CHEBI:18420"/>
    </ligand>
</feature>
<organism evidence="3 4">
    <name type="scientific">Helicobacter didelphidarum</name>
    <dbReference type="NCBI Taxonomy" id="2040648"/>
    <lineage>
        <taxon>Bacteria</taxon>
        <taxon>Pseudomonadati</taxon>
        <taxon>Campylobacterota</taxon>
        <taxon>Epsilonproteobacteria</taxon>
        <taxon>Campylobacterales</taxon>
        <taxon>Helicobacteraceae</taxon>
        <taxon>Helicobacter</taxon>
    </lineage>
</organism>
<dbReference type="HAMAP" id="MF_00336">
    <property type="entry name" value="BioD"/>
    <property type="match status" value="1"/>
</dbReference>
<dbReference type="PANTHER" id="PTHR43210">
    <property type="entry name" value="DETHIOBIOTIN SYNTHETASE"/>
    <property type="match status" value="1"/>
</dbReference>
<comment type="similarity">
    <text evidence="2">Belongs to the dethiobiotin synthetase family.</text>
</comment>
<dbReference type="GO" id="GO:0000287">
    <property type="term" value="F:magnesium ion binding"/>
    <property type="evidence" value="ECO:0007669"/>
    <property type="project" value="UniProtKB-UniRule"/>
</dbReference>
<evidence type="ECO:0000256" key="1">
    <source>
        <dbReference type="ARBA" id="ARBA00022756"/>
    </source>
</evidence>
<dbReference type="Gene3D" id="3.40.50.300">
    <property type="entry name" value="P-loop containing nucleotide triphosphate hydrolases"/>
    <property type="match status" value="1"/>
</dbReference>
<proteinExistence type="inferred from homology"/>
<evidence type="ECO:0000313" key="3">
    <source>
        <dbReference type="EMBL" id="RDU66813.1"/>
    </source>
</evidence>
<keyword evidence="2" id="KW-0963">Cytoplasm</keyword>
<comment type="function">
    <text evidence="2">Catalyzes a mechanistically unusual reaction, the ATP-dependent insertion of CO2 between the N7 and N8 nitrogen atoms of 7,8-diaminopelargonic acid (DAPA, also called 7,8-diammoniononanoate) to form a ureido ring.</text>
</comment>
<keyword evidence="2" id="KW-0547">Nucleotide-binding</keyword>
<dbReference type="GO" id="GO:0005524">
    <property type="term" value="F:ATP binding"/>
    <property type="evidence" value="ECO:0007669"/>
    <property type="project" value="UniProtKB-UniRule"/>
</dbReference>
<keyword evidence="4" id="KW-1185">Reference proteome</keyword>
<dbReference type="OrthoDB" id="9802097at2"/>
<comment type="catalytic activity">
    <reaction evidence="2">
        <text>(7R,8S)-7,8-diammoniononanoate + CO2 + ATP = (4R,5S)-dethiobiotin + ADP + phosphate + 3 H(+)</text>
        <dbReference type="Rhea" id="RHEA:15805"/>
        <dbReference type="ChEBI" id="CHEBI:15378"/>
        <dbReference type="ChEBI" id="CHEBI:16526"/>
        <dbReference type="ChEBI" id="CHEBI:30616"/>
        <dbReference type="ChEBI" id="CHEBI:43474"/>
        <dbReference type="ChEBI" id="CHEBI:149469"/>
        <dbReference type="ChEBI" id="CHEBI:149473"/>
        <dbReference type="ChEBI" id="CHEBI:456216"/>
        <dbReference type="EC" id="6.3.3.3"/>
    </reaction>
</comment>
<comment type="cofactor">
    <cofactor evidence="2">
        <name>Mg(2+)</name>
        <dbReference type="ChEBI" id="CHEBI:18420"/>
    </cofactor>
</comment>
<evidence type="ECO:0000256" key="2">
    <source>
        <dbReference type="HAMAP-Rule" id="MF_00336"/>
    </source>
</evidence>
<accession>A0A3D8INW7</accession>
<keyword evidence="2" id="KW-0436">Ligase</keyword>
<dbReference type="InterPro" id="IPR027417">
    <property type="entry name" value="P-loop_NTPase"/>
</dbReference>
<dbReference type="GO" id="GO:0009102">
    <property type="term" value="P:biotin biosynthetic process"/>
    <property type="evidence" value="ECO:0007669"/>
    <property type="project" value="UniProtKB-UniRule"/>
</dbReference>
<gene>
    <name evidence="2 3" type="primary">bioD</name>
    <name evidence="3" type="ORF">CQA53_03335</name>
</gene>
<comment type="caution">
    <text evidence="2">Lacks conserved residue(s) required for the propagation of feature annotation.</text>
</comment>
<keyword evidence="2" id="KW-0460">Magnesium</keyword>
<dbReference type="SUPFAM" id="SSF52540">
    <property type="entry name" value="P-loop containing nucleoside triphosphate hydrolases"/>
    <property type="match status" value="1"/>
</dbReference>
<feature type="active site" evidence="2">
    <location>
        <position position="31"/>
    </location>
</feature>
<dbReference type="PANTHER" id="PTHR43210:SF5">
    <property type="entry name" value="DETHIOBIOTIN SYNTHETASE"/>
    <property type="match status" value="1"/>
</dbReference>
<dbReference type="CDD" id="cd03109">
    <property type="entry name" value="DTBS"/>
    <property type="match status" value="1"/>
</dbReference>
<feature type="binding site" evidence="2">
    <location>
        <position position="93"/>
    </location>
    <ligand>
        <name>Mg(2+)</name>
        <dbReference type="ChEBI" id="CHEBI:18420"/>
    </ligand>
</feature>
<dbReference type="PIRSF" id="PIRSF006755">
    <property type="entry name" value="DTB_synth"/>
    <property type="match status" value="1"/>
</dbReference>
<comment type="subcellular location">
    <subcellularLocation>
        <location evidence="2">Cytoplasm</location>
    </subcellularLocation>
</comment>
<dbReference type="Pfam" id="PF13500">
    <property type="entry name" value="AAA_26"/>
    <property type="match status" value="1"/>
</dbReference>
<feature type="binding site" evidence="2">
    <location>
        <begin position="11"/>
        <end position="16"/>
    </location>
    <ligand>
        <name>ATP</name>
        <dbReference type="ChEBI" id="CHEBI:30616"/>
    </ligand>
</feature>
<feature type="binding site" evidence="2">
    <location>
        <position position="40"/>
    </location>
    <ligand>
        <name>Mg(2+)</name>
        <dbReference type="ChEBI" id="CHEBI:18420"/>
    </ligand>
</feature>
<dbReference type="GO" id="GO:0004141">
    <property type="term" value="F:dethiobiotin synthase activity"/>
    <property type="evidence" value="ECO:0007669"/>
    <property type="project" value="UniProtKB-UniRule"/>
</dbReference>
<dbReference type="NCBIfam" id="TIGR00347">
    <property type="entry name" value="bioD"/>
    <property type="match status" value="1"/>
</dbReference>
<dbReference type="GO" id="GO:0005829">
    <property type="term" value="C:cytosol"/>
    <property type="evidence" value="ECO:0007669"/>
    <property type="project" value="TreeGrafter"/>
</dbReference>
<sequence>MQIYISGIHTDVGKTHASVALCAGFSYDYFKLIQAGIPKDSDIVKQFSPNTRIFSEGFVLNTPTSPHIAKGLENAKYQGLELHIPKSENLIIELAGGLFSPIDEHFCMIDFVQQFKSPTILVGKYYLGCINHILLSIESLRKRGIEIVCLLMNSADYNKESRDIDNFIIQYCGIKIIHLGFFTHENFSLQVENLKYEACCLDISL</sequence>
<feature type="binding site" evidence="2">
    <location>
        <begin position="93"/>
        <end position="96"/>
    </location>
    <ligand>
        <name>ATP</name>
        <dbReference type="ChEBI" id="CHEBI:30616"/>
    </ligand>
</feature>
<feature type="binding site" evidence="2">
    <location>
        <position position="40"/>
    </location>
    <ligand>
        <name>ATP</name>
        <dbReference type="ChEBI" id="CHEBI:30616"/>
    </ligand>
</feature>
<keyword evidence="1 2" id="KW-0093">Biotin biosynthesis</keyword>
<dbReference type="EC" id="6.3.3.3" evidence="2"/>
<reference evidence="3 4" key="1">
    <citation type="submission" date="2018-04" db="EMBL/GenBank/DDBJ databases">
        <title>Novel Campyloabacter and Helicobacter Species and Strains.</title>
        <authorList>
            <person name="Mannion A.J."/>
            <person name="Shen Z."/>
            <person name="Fox J.G."/>
        </authorList>
    </citation>
    <scope>NUCLEOTIDE SEQUENCE [LARGE SCALE GENOMIC DNA]</scope>
    <source>
        <strain evidence="3 4">MIT 17-337</strain>
    </source>
</reference>
<keyword evidence="2" id="KW-0067">ATP-binding</keyword>
<keyword evidence="2" id="KW-0479">Metal-binding</keyword>
<dbReference type="Proteomes" id="UP000256379">
    <property type="component" value="Unassembled WGS sequence"/>
</dbReference>
<dbReference type="AlphaFoldDB" id="A0A3D8INW7"/>
<dbReference type="RefSeq" id="WP_115542599.1">
    <property type="nucleotide sequence ID" value="NZ_NXLQ01000003.1"/>
</dbReference>
<comment type="subunit">
    <text evidence="2">Homodimer.</text>
</comment>
<name>A0A3D8INW7_9HELI</name>
<dbReference type="EMBL" id="NXLQ01000003">
    <property type="protein sequence ID" value="RDU66813.1"/>
    <property type="molecule type" value="Genomic_DNA"/>
</dbReference>
<dbReference type="UniPathway" id="UPA00078">
    <property type="reaction ID" value="UER00161"/>
</dbReference>